<accession>A0ABW5X1T3</accession>
<evidence type="ECO:0000313" key="1">
    <source>
        <dbReference type="EMBL" id="MFD2833045.1"/>
    </source>
</evidence>
<protein>
    <submittedName>
        <fullName evidence="1">Uncharacterized protein</fullName>
    </submittedName>
</protein>
<comment type="caution">
    <text evidence="1">The sequence shown here is derived from an EMBL/GenBank/DDBJ whole genome shotgun (WGS) entry which is preliminary data.</text>
</comment>
<name>A0ABW5X1T3_9FLAO</name>
<gene>
    <name evidence="1" type="ORF">ACFSYS_07065</name>
</gene>
<dbReference type="EMBL" id="JBHUOJ010000012">
    <property type="protein sequence ID" value="MFD2833045.1"/>
    <property type="molecule type" value="Genomic_DNA"/>
</dbReference>
<keyword evidence="2" id="KW-1185">Reference proteome</keyword>
<reference evidence="2" key="1">
    <citation type="journal article" date="2019" name="Int. J. Syst. Evol. Microbiol.">
        <title>The Global Catalogue of Microorganisms (GCM) 10K type strain sequencing project: providing services to taxonomists for standard genome sequencing and annotation.</title>
        <authorList>
            <consortium name="The Broad Institute Genomics Platform"/>
            <consortium name="The Broad Institute Genome Sequencing Center for Infectious Disease"/>
            <person name="Wu L."/>
            <person name="Ma J."/>
        </authorList>
    </citation>
    <scope>NUCLEOTIDE SEQUENCE [LARGE SCALE GENOMIC DNA]</scope>
    <source>
        <strain evidence="2">KCTC 52925</strain>
    </source>
</reference>
<organism evidence="1 2">
    <name type="scientific">Christiangramia antarctica</name>
    <dbReference type="NCBI Taxonomy" id="2058158"/>
    <lineage>
        <taxon>Bacteria</taxon>
        <taxon>Pseudomonadati</taxon>
        <taxon>Bacteroidota</taxon>
        <taxon>Flavobacteriia</taxon>
        <taxon>Flavobacteriales</taxon>
        <taxon>Flavobacteriaceae</taxon>
        <taxon>Christiangramia</taxon>
    </lineage>
</organism>
<proteinExistence type="predicted"/>
<evidence type="ECO:0000313" key="2">
    <source>
        <dbReference type="Proteomes" id="UP001597438"/>
    </source>
</evidence>
<sequence length="50" mass="5507">MVLIGATMMAAIILPVGGWMKKDKNLGNGPMQILEKNICKAEISKDEFEK</sequence>
<dbReference type="Proteomes" id="UP001597438">
    <property type="component" value="Unassembled WGS sequence"/>
</dbReference>